<evidence type="ECO:0000259" key="1">
    <source>
        <dbReference type="Pfam" id="PF00931"/>
    </source>
</evidence>
<feature type="domain" description="NB-ARC" evidence="1">
    <location>
        <begin position="103"/>
        <end position="216"/>
    </location>
</feature>
<dbReference type="EMBL" id="AP023356">
    <property type="protein sequence ID" value="BCJ44095.1"/>
    <property type="molecule type" value="Genomic_DNA"/>
</dbReference>
<proteinExistence type="predicted"/>
<protein>
    <recommendedName>
        <fullName evidence="1">NB-ARC domain-containing protein</fullName>
    </recommendedName>
</protein>
<name>A0ABN6CEZ1_9ACTN</name>
<accession>A0ABN6CEZ1</accession>
<dbReference type="InterPro" id="IPR011990">
    <property type="entry name" value="TPR-like_helical_dom_sf"/>
</dbReference>
<dbReference type="Pfam" id="PF00931">
    <property type="entry name" value="NB-ARC"/>
    <property type="match status" value="1"/>
</dbReference>
<dbReference type="Gene3D" id="3.40.50.300">
    <property type="entry name" value="P-loop containing nucleotide triphosphate hydrolases"/>
    <property type="match status" value="1"/>
</dbReference>
<evidence type="ECO:0000313" key="2">
    <source>
        <dbReference type="EMBL" id="BCJ44095.1"/>
    </source>
</evidence>
<dbReference type="InterPro" id="IPR027417">
    <property type="entry name" value="P-loop_NTPase"/>
</dbReference>
<dbReference type="SUPFAM" id="SSF48452">
    <property type="entry name" value="TPR-like"/>
    <property type="match status" value="1"/>
</dbReference>
<dbReference type="InterPro" id="IPR002182">
    <property type="entry name" value="NB-ARC"/>
</dbReference>
<reference evidence="2 3" key="1">
    <citation type="submission" date="2020-08" db="EMBL/GenBank/DDBJ databases">
        <title>Whole genome shotgun sequence of Actinoplanes ianthinogenes NBRC 13996.</title>
        <authorList>
            <person name="Komaki H."/>
            <person name="Tamura T."/>
        </authorList>
    </citation>
    <scope>NUCLEOTIDE SEQUENCE [LARGE SCALE GENOMIC DNA]</scope>
    <source>
        <strain evidence="2 3">NBRC 13996</strain>
    </source>
</reference>
<gene>
    <name evidence="2" type="ORF">Aiant_47520</name>
</gene>
<dbReference type="Proteomes" id="UP000676967">
    <property type="component" value="Chromosome"/>
</dbReference>
<dbReference type="Gene3D" id="1.25.40.10">
    <property type="entry name" value="Tetratricopeptide repeat domain"/>
    <property type="match status" value="1"/>
</dbReference>
<keyword evidence="3" id="KW-1185">Reference proteome</keyword>
<organism evidence="2 3">
    <name type="scientific">Actinoplanes ianthinogenes</name>
    <dbReference type="NCBI Taxonomy" id="122358"/>
    <lineage>
        <taxon>Bacteria</taxon>
        <taxon>Bacillati</taxon>
        <taxon>Actinomycetota</taxon>
        <taxon>Actinomycetes</taxon>
        <taxon>Micromonosporales</taxon>
        <taxon>Micromonosporaceae</taxon>
        <taxon>Actinoplanes</taxon>
    </lineage>
</organism>
<evidence type="ECO:0000313" key="3">
    <source>
        <dbReference type="Proteomes" id="UP000676967"/>
    </source>
</evidence>
<sequence length="725" mass="78075">MAGMSMIEVLASEAVRVMAPSVAGAASGGARRLLALLTNRGERLPADPAGRVAFILRRAREDETFAAELAQELVAVDSVDAVAVVAPALFADREEVRARLAAPGVRLIGGAHGTGKTALAWQVVHDLRESINAYAVVDLDEYRDGAVLRVTEVRQEVLRQLGVPQVDDTAPIVADQYRRALRHRRFALVLDNVAGAAEAEALVHPWEHATVLVTTRVLTQDLRVWHPGRPEVLGAVDPDGAELILASRCGPEMLAAEPDAVRELIRRCDGIPSILGQAGAWLARRQGKPGAVAEMVARLRGAGEVGTLFDDSVRLSVAELDAGTAADLVTLAGHPGTDISDAGVAALLGRPADDLVDRLLDAALLVRGPHGRLSLLWSVRRHLRPAGDDAAFARYLRWFRDLAGAADLAMDPAGVTDRAREGRLRRYPAPEPAAWPFPHLRPVDWLQGEAHLVPDLLREAHHRGYHVEVLQLCGAMEALLTLRGHHWLCLEANAWGIAGAEALGLPLAAARLHALQGRIHVLLGQLDRADAELSAAESLVPDDADRQLTSSLLEFRARWAQERARLGATGELASAESMLRRAVTIDRALDDRRGLGLHLRMLANVLVEASRAGEALALLDGAAAPAGDARNAARIHLVRAKAWLSLGAAAEATGELDRARGLTTDSGATQYELELADLRGWAAHLTGDTEAARKWWGWVAYQYFLGEHPRAREFADRLSRETPGS</sequence>
<dbReference type="SUPFAM" id="SSF52540">
    <property type="entry name" value="P-loop containing nucleoside triphosphate hydrolases"/>
    <property type="match status" value="1"/>
</dbReference>